<evidence type="ECO:0000313" key="3">
    <source>
        <dbReference type="Proteomes" id="UP001065549"/>
    </source>
</evidence>
<reference evidence="2" key="1">
    <citation type="submission" date="2022-09" db="EMBL/GenBank/DDBJ databases">
        <title>Culturomic study of gut microbiota in children with autism spectrum disorder.</title>
        <authorList>
            <person name="Efimov B.A."/>
            <person name="Chaplin A.V."/>
            <person name="Sokolova S.R."/>
            <person name="Pikina A.P."/>
            <person name="Korzhanova M."/>
            <person name="Belova V."/>
            <person name="Korostin D."/>
        </authorList>
    </citation>
    <scope>NUCLEOTIDE SEQUENCE</scope>
    <source>
        <strain evidence="2">ASD5510</strain>
    </source>
</reference>
<dbReference type="RefSeq" id="WP_269478705.1">
    <property type="nucleotide sequence ID" value="NZ_JAOSHN010000009.1"/>
</dbReference>
<dbReference type="Gene3D" id="1.20.120.20">
    <property type="entry name" value="Apolipoprotein"/>
    <property type="match status" value="1"/>
</dbReference>
<keyword evidence="1" id="KW-0175">Coiled coil</keyword>
<accession>A0A9J6QXS0</accession>
<name>A0A9J6QXS0_9FIRM</name>
<evidence type="ECO:0000313" key="2">
    <source>
        <dbReference type="EMBL" id="MCU7380292.1"/>
    </source>
</evidence>
<feature type="coiled-coil region" evidence="1">
    <location>
        <begin position="26"/>
        <end position="60"/>
    </location>
</feature>
<protein>
    <submittedName>
        <fullName evidence="2">Uncharacterized protein</fullName>
    </submittedName>
</protein>
<dbReference type="AlphaFoldDB" id="A0A9J6QXS0"/>
<dbReference type="SUPFAM" id="SSF57997">
    <property type="entry name" value="Tropomyosin"/>
    <property type="match status" value="1"/>
</dbReference>
<dbReference type="Proteomes" id="UP001065549">
    <property type="component" value="Unassembled WGS sequence"/>
</dbReference>
<gene>
    <name evidence="2" type="ORF">OBO34_18340</name>
</gene>
<keyword evidence="3" id="KW-1185">Reference proteome</keyword>
<sequence length="177" mass="20256">MEQNIREIKELLVMIYDEVKEVKVRVTNLERGFANLLERATLLENKVEAMDTRISNLESSMDNRISNLESSMDERISNLESSMDERISNLESSMGERISSLESSMGERISSLESRLAGLEVSMNELNDFSRQKTAELHHQAQRNFEILETDLGAAIDWSKFLQEQKVDKEALKKAAV</sequence>
<evidence type="ECO:0000256" key="1">
    <source>
        <dbReference type="SAM" id="Coils"/>
    </source>
</evidence>
<organism evidence="2 3">
    <name type="scientific">Hominibacterium faecale</name>
    <dbReference type="NCBI Taxonomy" id="2839743"/>
    <lineage>
        <taxon>Bacteria</taxon>
        <taxon>Bacillati</taxon>
        <taxon>Bacillota</taxon>
        <taxon>Clostridia</taxon>
        <taxon>Peptostreptococcales</taxon>
        <taxon>Anaerovoracaceae</taxon>
        <taxon>Hominibacterium</taxon>
    </lineage>
</organism>
<dbReference type="EMBL" id="JAOSHN010000009">
    <property type="protein sequence ID" value="MCU7380292.1"/>
    <property type="molecule type" value="Genomic_DNA"/>
</dbReference>
<proteinExistence type="predicted"/>
<comment type="caution">
    <text evidence="2">The sequence shown here is derived from an EMBL/GenBank/DDBJ whole genome shotgun (WGS) entry which is preliminary data.</text>
</comment>